<comment type="caution">
    <text evidence="1">The sequence shown here is derived from an EMBL/GenBank/DDBJ whole genome shotgun (WGS) entry which is preliminary data.</text>
</comment>
<dbReference type="AlphaFoldDB" id="A0A9P4QAW2"/>
<reference evidence="1" key="1">
    <citation type="journal article" date="2020" name="Stud. Mycol.">
        <title>101 Dothideomycetes genomes: a test case for predicting lifestyles and emergence of pathogens.</title>
        <authorList>
            <person name="Haridas S."/>
            <person name="Albert R."/>
            <person name="Binder M."/>
            <person name="Bloem J."/>
            <person name="Labutti K."/>
            <person name="Salamov A."/>
            <person name="Andreopoulos B."/>
            <person name="Baker S."/>
            <person name="Barry K."/>
            <person name="Bills G."/>
            <person name="Bluhm B."/>
            <person name="Cannon C."/>
            <person name="Castanera R."/>
            <person name="Culley D."/>
            <person name="Daum C."/>
            <person name="Ezra D."/>
            <person name="Gonzalez J."/>
            <person name="Henrissat B."/>
            <person name="Kuo A."/>
            <person name="Liang C."/>
            <person name="Lipzen A."/>
            <person name="Lutzoni F."/>
            <person name="Magnuson J."/>
            <person name="Mondo S."/>
            <person name="Nolan M."/>
            <person name="Ohm R."/>
            <person name="Pangilinan J."/>
            <person name="Park H.-J."/>
            <person name="Ramirez L."/>
            <person name="Alfaro M."/>
            <person name="Sun H."/>
            <person name="Tritt A."/>
            <person name="Yoshinaga Y."/>
            <person name="Zwiers L.-H."/>
            <person name="Turgeon B."/>
            <person name="Goodwin S."/>
            <person name="Spatafora J."/>
            <person name="Crous P."/>
            <person name="Grigoriev I."/>
        </authorList>
    </citation>
    <scope>NUCLEOTIDE SEQUENCE</scope>
    <source>
        <strain evidence="1">CBS 116435</strain>
    </source>
</reference>
<evidence type="ECO:0000313" key="2">
    <source>
        <dbReference type="Proteomes" id="UP000799441"/>
    </source>
</evidence>
<organism evidence="1 2">
    <name type="scientific">Polychaeton citri CBS 116435</name>
    <dbReference type="NCBI Taxonomy" id="1314669"/>
    <lineage>
        <taxon>Eukaryota</taxon>
        <taxon>Fungi</taxon>
        <taxon>Dikarya</taxon>
        <taxon>Ascomycota</taxon>
        <taxon>Pezizomycotina</taxon>
        <taxon>Dothideomycetes</taxon>
        <taxon>Dothideomycetidae</taxon>
        <taxon>Capnodiales</taxon>
        <taxon>Capnodiaceae</taxon>
        <taxon>Polychaeton</taxon>
    </lineage>
</organism>
<proteinExistence type="predicted"/>
<keyword evidence="2" id="KW-1185">Reference proteome</keyword>
<accession>A0A9P4QAW2</accession>
<dbReference type="Proteomes" id="UP000799441">
    <property type="component" value="Unassembled WGS sequence"/>
</dbReference>
<sequence length="181" mass="19199">MAGTVGGARLTPLSLLACPFFFLSFRSREWGAIGRNPASAIAVEKGRRELCRFCVAAARLTLPLCYSTSKTLPLLLLLLLLLYRSFATPRSTIQEDTHGSLCPNASVRCASCGSITRSLALRREPAASCTAGLCIAQVPVVPVCQGREQVTGHSHACIRTRHRNSVSGVGSSSLSSHASSV</sequence>
<name>A0A9P4QAW2_9PEZI</name>
<dbReference type="EMBL" id="MU003783">
    <property type="protein sequence ID" value="KAF2722363.1"/>
    <property type="molecule type" value="Genomic_DNA"/>
</dbReference>
<gene>
    <name evidence="1" type="ORF">K431DRAFT_47299</name>
</gene>
<evidence type="ECO:0000313" key="1">
    <source>
        <dbReference type="EMBL" id="KAF2722363.1"/>
    </source>
</evidence>
<protein>
    <submittedName>
        <fullName evidence="1">Uncharacterized protein</fullName>
    </submittedName>
</protein>